<dbReference type="AlphaFoldDB" id="A0A9N9S968"/>
<feature type="domain" description="Macro" evidence="1">
    <location>
        <begin position="1"/>
        <end position="149"/>
    </location>
</feature>
<evidence type="ECO:0000313" key="3">
    <source>
        <dbReference type="Proteomes" id="UP001153620"/>
    </source>
</evidence>
<sequence>MGFVLKTINGDLFSATVSLAHCVGADFKMGMGIAVKFRDLFGKVDYLKSQNVKSGGCAVLKVQNPDRYIYYLVTKPMTAPGVLPSYDSLESSLKSMRDHMVANDVKQVAMPQIGCGLDKLQWDEVEKRLRNVFQNDDIQVDVYVYSPGK</sequence>
<dbReference type="Proteomes" id="UP001153620">
    <property type="component" value="Chromosome 4"/>
</dbReference>
<dbReference type="GO" id="GO:0140291">
    <property type="term" value="P:peptidyl-glutamate ADP-deribosylation"/>
    <property type="evidence" value="ECO:0007669"/>
    <property type="project" value="TreeGrafter"/>
</dbReference>
<dbReference type="PANTHER" id="PTHR12521:SF0">
    <property type="entry name" value="ADP-RIBOSE GLYCOHYDROLASE OARD1"/>
    <property type="match status" value="1"/>
</dbReference>
<proteinExistence type="predicted"/>
<dbReference type="Gene3D" id="3.40.220.10">
    <property type="entry name" value="Leucine Aminopeptidase, subunit E, domain 1"/>
    <property type="match status" value="1"/>
</dbReference>
<protein>
    <recommendedName>
        <fullName evidence="1">Macro domain-containing protein</fullName>
    </recommendedName>
</protein>
<evidence type="ECO:0000259" key="1">
    <source>
        <dbReference type="PROSITE" id="PS51154"/>
    </source>
</evidence>
<dbReference type="EMBL" id="OU895880">
    <property type="protein sequence ID" value="CAG9810591.1"/>
    <property type="molecule type" value="Genomic_DNA"/>
</dbReference>
<keyword evidence="3" id="KW-1185">Reference proteome</keyword>
<dbReference type="PANTHER" id="PTHR12521">
    <property type="entry name" value="PROTEIN C6ORF130"/>
    <property type="match status" value="1"/>
</dbReference>
<accession>A0A9N9S968</accession>
<reference evidence="2" key="2">
    <citation type="submission" date="2022-10" db="EMBL/GenBank/DDBJ databases">
        <authorList>
            <consortium name="ENA_rothamsted_submissions"/>
            <consortium name="culmorum"/>
            <person name="King R."/>
        </authorList>
    </citation>
    <scope>NUCLEOTIDE SEQUENCE</scope>
</reference>
<dbReference type="OrthoDB" id="2155246at2759"/>
<organism evidence="2 3">
    <name type="scientific">Chironomus riparius</name>
    <dbReference type="NCBI Taxonomy" id="315576"/>
    <lineage>
        <taxon>Eukaryota</taxon>
        <taxon>Metazoa</taxon>
        <taxon>Ecdysozoa</taxon>
        <taxon>Arthropoda</taxon>
        <taxon>Hexapoda</taxon>
        <taxon>Insecta</taxon>
        <taxon>Pterygota</taxon>
        <taxon>Neoptera</taxon>
        <taxon>Endopterygota</taxon>
        <taxon>Diptera</taxon>
        <taxon>Nematocera</taxon>
        <taxon>Chironomoidea</taxon>
        <taxon>Chironomidae</taxon>
        <taxon>Chironominae</taxon>
        <taxon>Chironomus</taxon>
    </lineage>
</organism>
<dbReference type="SUPFAM" id="SSF52949">
    <property type="entry name" value="Macro domain-like"/>
    <property type="match status" value="1"/>
</dbReference>
<dbReference type="InterPro" id="IPR002589">
    <property type="entry name" value="Macro_dom"/>
</dbReference>
<dbReference type="CDD" id="cd02901">
    <property type="entry name" value="Macro_Poa1p-like"/>
    <property type="match status" value="1"/>
</dbReference>
<gene>
    <name evidence="2" type="ORF">CHIRRI_LOCUS13404</name>
</gene>
<dbReference type="InterPro" id="IPR043472">
    <property type="entry name" value="Macro_dom-like"/>
</dbReference>
<name>A0A9N9S968_9DIPT</name>
<dbReference type="Pfam" id="PF01661">
    <property type="entry name" value="Macro"/>
    <property type="match status" value="1"/>
</dbReference>
<reference evidence="2" key="1">
    <citation type="submission" date="2022-01" db="EMBL/GenBank/DDBJ databases">
        <authorList>
            <person name="King R."/>
        </authorList>
    </citation>
    <scope>NUCLEOTIDE SEQUENCE</scope>
</reference>
<evidence type="ECO:0000313" key="2">
    <source>
        <dbReference type="EMBL" id="CAG9810591.1"/>
    </source>
</evidence>
<dbReference type="InterPro" id="IPR050892">
    <property type="entry name" value="ADP-ribose_metab_enzymes"/>
</dbReference>
<dbReference type="PROSITE" id="PS51154">
    <property type="entry name" value="MACRO"/>
    <property type="match status" value="1"/>
</dbReference>